<name>A0A841JZB1_9BACT</name>
<sequence>MKLHETDIRVRSSKKTQVSSHSVLFMLTLLLSIGLRPSAGGQQVSTSTSVANAPLSVEQVVANLVAMNRERAQALHAYHGSRIYRVEYHGFPGTRSAELLVDVKYQSPGTKEFTILSSTGSKMIIDKVFEKLMQAETEALAAKAQRRAALNSDNYDFTLAGYETTPSGSAYLLIVEPRTTNKFLYRGRIWVDAKDFAVTRLEAEPAKNPSFWTRNSEIEEVYMKVNDFWLPARNHSVTAIRLGGRAELTIQYKNYQITNADPIGGLPTLETRSVDAGGAQP</sequence>
<evidence type="ECO:0000313" key="2">
    <source>
        <dbReference type="Proteomes" id="UP000538666"/>
    </source>
</evidence>
<dbReference type="OrthoDB" id="113691at2"/>
<reference evidence="1 2" key="1">
    <citation type="submission" date="2020-08" db="EMBL/GenBank/DDBJ databases">
        <title>Genomic Encyclopedia of Type Strains, Phase IV (KMG-IV): sequencing the most valuable type-strain genomes for metagenomic binning, comparative biology and taxonomic classification.</title>
        <authorList>
            <person name="Goeker M."/>
        </authorList>
    </citation>
    <scope>NUCLEOTIDE SEQUENCE [LARGE SCALE GENOMIC DNA]</scope>
    <source>
        <strain evidence="1 2">DSM 103733</strain>
    </source>
</reference>
<organism evidence="1 2">
    <name type="scientific">Silvibacterium bohemicum</name>
    <dbReference type="NCBI Taxonomy" id="1577686"/>
    <lineage>
        <taxon>Bacteria</taxon>
        <taxon>Pseudomonadati</taxon>
        <taxon>Acidobacteriota</taxon>
        <taxon>Terriglobia</taxon>
        <taxon>Terriglobales</taxon>
        <taxon>Acidobacteriaceae</taxon>
        <taxon>Silvibacterium</taxon>
    </lineage>
</organism>
<protein>
    <submittedName>
        <fullName evidence="1">Outer membrane lipoprotein-sorting protein</fullName>
    </submittedName>
</protein>
<dbReference type="AlphaFoldDB" id="A0A841JZB1"/>
<dbReference type="Gene3D" id="2.50.20.10">
    <property type="entry name" value="Lipoprotein localisation LolA/LolB/LppX"/>
    <property type="match status" value="1"/>
</dbReference>
<accession>A0A841JZB1</accession>
<proteinExistence type="predicted"/>
<dbReference type="EMBL" id="JACHEK010000003">
    <property type="protein sequence ID" value="MBB6143768.1"/>
    <property type="molecule type" value="Genomic_DNA"/>
</dbReference>
<keyword evidence="1" id="KW-0449">Lipoprotein</keyword>
<dbReference type="Proteomes" id="UP000538666">
    <property type="component" value="Unassembled WGS sequence"/>
</dbReference>
<dbReference type="RefSeq" id="WP_050058650.1">
    <property type="nucleotide sequence ID" value="NZ_JACHEK010000003.1"/>
</dbReference>
<gene>
    <name evidence="1" type="ORF">HNQ77_001717</name>
</gene>
<evidence type="ECO:0000313" key="1">
    <source>
        <dbReference type="EMBL" id="MBB6143768.1"/>
    </source>
</evidence>
<comment type="caution">
    <text evidence="1">The sequence shown here is derived from an EMBL/GenBank/DDBJ whole genome shotgun (WGS) entry which is preliminary data.</text>
</comment>
<keyword evidence="2" id="KW-1185">Reference proteome</keyword>